<evidence type="ECO:0000313" key="4">
    <source>
        <dbReference type="Proteomes" id="UP001218218"/>
    </source>
</evidence>
<sequence length="533" mass="53958">MADKKAMSRALGAAFLNHQVEQLEKSAASSGNWRNRTQGPQFSPKRAHQQPNNTGAAASKGAPRSGGNKNAKGGSGGGGGSVLVLPRDTTNTQRRSMDDSDREKDLQRGYSEKDADVVVVDASVLVHALHQVKRWCREGREEVVIVPLEALNTLDLLKKGTSQLAQRARAASRILEAQVGANPRIRVQRDDAFVPWDRIAFSASAPNPTSGSGATAPQQGEAAAAGTAQAAQGEGGVGSVKTKTDDPDPETAPEWVRRTVCCARWEAESTSTAGSAITAPGSTVAPAATGTPTADASAPAPARTVIFAVLAPAPTPSSAASPVEAIPNKHEPRAMGTLVAHWAARAGLAVRRVAPSMPNPNASASGGNANANANGGVGVAGGGGGGGGGRPRSSTGPGSGPQNKRGGGPSARPSSIGKVGGGSFTGGKGSLVERPAAALAMEGKLAVMEGKGTLALGKDIGRGAAGPRAGVVRVLARGERLDAGANAHKIRIQTYEASLSPLVGSSPTRPDPTDNIDITTCPLTEAPKVYLLG</sequence>
<feature type="compositionally biased region" description="Low complexity" evidence="1">
    <location>
        <begin position="213"/>
        <end position="232"/>
    </location>
</feature>
<feature type="region of interest" description="Disordered" evidence="1">
    <location>
        <begin position="203"/>
        <end position="256"/>
    </location>
</feature>
<organism evidence="3 4">
    <name type="scientific">Mycena albidolilacea</name>
    <dbReference type="NCBI Taxonomy" id="1033008"/>
    <lineage>
        <taxon>Eukaryota</taxon>
        <taxon>Fungi</taxon>
        <taxon>Dikarya</taxon>
        <taxon>Basidiomycota</taxon>
        <taxon>Agaricomycotina</taxon>
        <taxon>Agaricomycetes</taxon>
        <taxon>Agaricomycetidae</taxon>
        <taxon>Agaricales</taxon>
        <taxon>Marasmiineae</taxon>
        <taxon>Mycenaceae</taxon>
        <taxon>Mycena</taxon>
    </lineage>
</organism>
<feature type="compositionally biased region" description="Gly residues" evidence="1">
    <location>
        <begin position="375"/>
        <end position="390"/>
    </location>
</feature>
<reference evidence="3" key="1">
    <citation type="submission" date="2023-03" db="EMBL/GenBank/DDBJ databases">
        <title>Massive genome expansion in bonnet fungi (Mycena s.s.) driven by repeated elements and novel gene families across ecological guilds.</title>
        <authorList>
            <consortium name="Lawrence Berkeley National Laboratory"/>
            <person name="Harder C.B."/>
            <person name="Miyauchi S."/>
            <person name="Viragh M."/>
            <person name="Kuo A."/>
            <person name="Thoen E."/>
            <person name="Andreopoulos B."/>
            <person name="Lu D."/>
            <person name="Skrede I."/>
            <person name="Drula E."/>
            <person name="Henrissat B."/>
            <person name="Morin E."/>
            <person name="Kohler A."/>
            <person name="Barry K."/>
            <person name="LaButti K."/>
            <person name="Morin E."/>
            <person name="Salamov A."/>
            <person name="Lipzen A."/>
            <person name="Mereny Z."/>
            <person name="Hegedus B."/>
            <person name="Baldrian P."/>
            <person name="Stursova M."/>
            <person name="Weitz H."/>
            <person name="Taylor A."/>
            <person name="Grigoriev I.V."/>
            <person name="Nagy L.G."/>
            <person name="Martin F."/>
            <person name="Kauserud H."/>
        </authorList>
    </citation>
    <scope>NUCLEOTIDE SEQUENCE</scope>
    <source>
        <strain evidence="3">CBHHK002</strain>
    </source>
</reference>
<keyword evidence="4" id="KW-1185">Reference proteome</keyword>
<dbReference type="AlphaFoldDB" id="A0AAD6ZEW0"/>
<comment type="caution">
    <text evidence="3">The sequence shown here is derived from an EMBL/GenBank/DDBJ whole genome shotgun (WGS) entry which is preliminary data.</text>
</comment>
<name>A0AAD6ZEW0_9AGAR</name>
<feature type="compositionally biased region" description="Low complexity" evidence="1">
    <location>
        <begin position="278"/>
        <end position="297"/>
    </location>
</feature>
<dbReference type="Gene3D" id="3.40.50.1010">
    <property type="entry name" value="5'-nuclease"/>
    <property type="match status" value="1"/>
</dbReference>
<proteinExistence type="predicted"/>
<gene>
    <name evidence="3" type="ORF">DFH08DRAFT_970473</name>
</gene>
<evidence type="ECO:0000313" key="3">
    <source>
        <dbReference type="EMBL" id="KAJ7320746.1"/>
    </source>
</evidence>
<dbReference type="InterPro" id="IPR002716">
    <property type="entry name" value="PIN_dom"/>
</dbReference>
<evidence type="ECO:0000256" key="1">
    <source>
        <dbReference type="SAM" id="MobiDB-lite"/>
    </source>
</evidence>
<feature type="domain" description="PIN" evidence="2">
    <location>
        <begin position="118"/>
        <end position="196"/>
    </location>
</feature>
<dbReference type="Pfam" id="PF13638">
    <property type="entry name" value="PIN_4"/>
    <property type="match status" value="1"/>
</dbReference>
<protein>
    <recommendedName>
        <fullName evidence="2">PIN domain-containing protein</fullName>
    </recommendedName>
</protein>
<evidence type="ECO:0000259" key="2">
    <source>
        <dbReference type="Pfam" id="PF13638"/>
    </source>
</evidence>
<accession>A0AAD6ZEW0</accession>
<dbReference type="Proteomes" id="UP001218218">
    <property type="component" value="Unassembled WGS sequence"/>
</dbReference>
<feature type="region of interest" description="Disordered" evidence="1">
    <location>
        <begin position="269"/>
        <end position="297"/>
    </location>
</feature>
<dbReference type="EMBL" id="JARIHO010000053">
    <property type="protein sequence ID" value="KAJ7320746.1"/>
    <property type="molecule type" value="Genomic_DNA"/>
</dbReference>
<feature type="compositionally biased region" description="Basic and acidic residues" evidence="1">
    <location>
        <begin position="95"/>
        <end position="109"/>
    </location>
</feature>
<feature type="compositionally biased region" description="Polar residues" evidence="1">
    <location>
        <begin position="27"/>
        <end position="41"/>
    </location>
</feature>
<feature type="compositionally biased region" description="Gly residues" evidence="1">
    <location>
        <begin position="418"/>
        <end position="428"/>
    </location>
</feature>
<feature type="region of interest" description="Disordered" evidence="1">
    <location>
        <begin position="375"/>
        <end position="428"/>
    </location>
</feature>
<feature type="region of interest" description="Disordered" evidence="1">
    <location>
        <begin position="22"/>
        <end position="109"/>
    </location>
</feature>